<organism evidence="1 2">
    <name type="scientific">Rasiella rasia</name>
    <dbReference type="NCBI Taxonomy" id="2744027"/>
    <lineage>
        <taxon>Bacteria</taxon>
        <taxon>Pseudomonadati</taxon>
        <taxon>Bacteroidota</taxon>
        <taxon>Flavobacteriia</taxon>
        <taxon>Flavobacteriales</taxon>
        <taxon>Flavobacteriaceae</taxon>
        <taxon>Rasiella</taxon>
    </lineage>
</organism>
<dbReference type="KEGG" id="mgel:G5B37_04725"/>
<keyword evidence="2" id="KW-1185">Reference proteome</keyword>
<dbReference type="AlphaFoldDB" id="A0A6G6GK75"/>
<gene>
    <name evidence="1" type="ORF">G5B37_04725</name>
</gene>
<sequence length="170" mass="19048">MKMIGVFLVLVVIFSCKEVSENPNVTLVNETNIGYAVSVSMEDETFRIAQENLESPIVVIKKDTLQFSLWEDGNPLQLNFNLNNTAILSSGSATYAIPDVNAPKIKVDLSFLNKDRDVKRTNKRIIFRKGTIHITKITEHELQMTFEGEGSGILEYGKNFSISGNVKISY</sequence>
<accession>A0A6G6GK75</accession>
<dbReference type="PROSITE" id="PS51257">
    <property type="entry name" value="PROKAR_LIPOPROTEIN"/>
    <property type="match status" value="1"/>
</dbReference>
<protein>
    <submittedName>
        <fullName evidence="1">Uncharacterized protein</fullName>
    </submittedName>
</protein>
<proteinExistence type="predicted"/>
<dbReference type="Proteomes" id="UP000505306">
    <property type="component" value="Chromosome"/>
</dbReference>
<dbReference type="EMBL" id="CP049057">
    <property type="protein sequence ID" value="QIE58890.1"/>
    <property type="molecule type" value="Genomic_DNA"/>
</dbReference>
<name>A0A6G6GK75_9FLAO</name>
<evidence type="ECO:0000313" key="1">
    <source>
        <dbReference type="EMBL" id="QIE58890.1"/>
    </source>
</evidence>
<reference evidence="1 2" key="1">
    <citation type="submission" date="2020-02" db="EMBL/GenBank/DDBJ databases">
        <title>Complete genome sequence of Flavobacteriaceae bacterium.</title>
        <authorList>
            <person name="Kim S.-J."/>
            <person name="Kim Y.-S."/>
            <person name="Kim K.-H."/>
        </authorList>
    </citation>
    <scope>NUCLEOTIDE SEQUENCE [LARGE SCALE GENOMIC DNA]</scope>
    <source>
        <strain evidence="1 2">RR4-40</strain>
    </source>
</reference>
<dbReference type="RefSeq" id="WP_164678919.1">
    <property type="nucleotide sequence ID" value="NZ_CP049057.1"/>
</dbReference>
<evidence type="ECO:0000313" key="2">
    <source>
        <dbReference type="Proteomes" id="UP000505306"/>
    </source>
</evidence>